<dbReference type="GO" id="GO:0006281">
    <property type="term" value="P:DNA repair"/>
    <property type="evidence" value="ECO:0007669"/>
    <property type="project" value="UniProtKB-KW"/>
</dbReference>
<dbReference type="GO" id="GO:0005829">
    <property type="term" value="C:cytosol"/>
    <property type="evidence" value="ECO:0007669"/>
    <property type="project" value="TreeGrafter"/>
</dbReference>
<evidence type="ECO:0000259" key="10">
    <source>
        <dbReference type="Pfam" id="PF16507"/>
    </source>
</evidence>
<comment type="subcellular location">
    <subcellularLocation>
        <location evidence="2">Cytoplasm</location>
    </subcellularLocation>
    <subcellularLocation>
        <location evidence="1">Nucleus speckle</location>
    </subcellularLocation>
</comment>
<dbReference type="InterPro" id="IPR032430">
    <property type="entry name" value="Blm10_mid"/>
</dbReference>
<keyword evidence="5" id="KW-0677">Repeat</keyword>
<evidence type="ECO:0000313" key="13">
    <source>
        <dbReference type="Proteomes" id="UP001214415"/>
    </source>
</evidence>
<keyword evidence="6" id="KW-0227">DNA damage</keyword>
<protein>
    <submittedName>
        <fullName evidence="12">Proteasome activator BLM10</fullName>
    </submittedName>
</protein>
<evidence type="ECO:0000256" key="6">
    <source>
        <dbReference type="ARBA" id="ARBA00022763"/>
    </source>
</evidence>
<dbReference type="PANTHER" id="PTHR32170">
    <property type="entry name" value="PROTEASOME ACTIVATOR COMPLEX SUBUNIT 4"/>
    <property type="match status" value="1"/>
</dbReference>
<dbReference type="Gene3D" id="1.25.10.10">
    <property type="entry name" value="Leucine-rich Repeat Variant"/>
    <property type="match status" value="1"/>
</dbReference>
<sequence>MGLTAMDLDWLADDPVDDVCVVGPIEDSEKAPLLGGVLPYANQSQAQWNAEVRQVAAHIAACVQQNDWGATLIVYCQKLQALQSLKYRMPRPLRAQLARLLFELAVMPKLDTFLTDLAATCCIRLLRPKDELDQEDLQLPWRTLYKALEREVFHKQRKVSTSAVSGVLLDLADVSRRFFAAEEAPAMLDAILPRMDGNDLNSVIATQALLVHFLPLSNPDPWLPVLFRLWDSFKSSLFDDQMLDVLAHLAEEHVTRPSETSRWAETGIFTEAQMAAIMTRCLRSAGLPIGANKSANATLMAQSSSVRTGADATASQQTLRMKKPSDRLQSFATILVYSMAHDGDMPDLVGGSKALTQLAQLVQATETYFHPSNWGAWQAQLMNLVQHLTWEFARRVRAEAREDNSTPAAWRLTPCIQREFVRTLRTVSLLGIFSKDPLTSLAAQSSLKRMAFLEPALILPAVLHRGYTSLEALETTQRTSAVMATLSATSQALLSPAVYAPGPKHLAPLLYLCLPGIDMNDPMKTMSTCMLILSITMSTCVSDGSATCDDVPGHVTLVQVDDDTTTTLGAEDYTARLTTAELDAWTTEFLQRVLQLFAALPNEGKSGKIGEKHEEMVLNLLIATCDVFCSALGEDVYVRCLDLVLDYARTTIAANGVKAMGSLIGCFARADPARVLAKVVPLACSRIAQELDHGASSVRTTSTSVPRPSDTALHWHVSLLSSAVIFAGPALLPYAHDLVATLKRLADACRTERGYMLSAKLLQRVLHSLSSVYMAEQRSLNPGEWAAEARHAHPHRCFGRLYALHEVEMTWHVPSEAEVDMALRVLQQVVVPVLDKLDARLQETAHDDAWHNDVCRYLLWVRQALAGQAGLAEDARRTQRQEATVWTEAGPIPASAMPAPLDMPTGAALTPGHPGYEEVQALRERIGTTLQRAAEVVPTLSSDHVDAMKQVVRALRLYLLPHSAHADEVQGLTKAVVFVRTIGRRHARQQRFPRLVWLRRAMLHHVLRQRLQTLYVPRTARDNVLVHRLVELSTSHYVVVRRLAQSALDSVFVTYDGARHMCLAPLLAYMRDDATDEQVKGALYVLGTKTFQRAIARHASWTAAVLPAMLSVQRRARPSIQKLVRGLFSELVTRLEDPAVHVAYAPTQTLKEAAQPFLPLDAPKAPSAAWPQAENDAHAALCEELLASLVHPDTHWAYAQLCVRALRALLRRDQPLSPAMATQFTRLAVSDNPEMRMYAQAALVRVLYLGKLQSLSTGWDTLFERAHPPNKHTEPLQATSERAAAHRAPLDVEAHLHDKGPEGWLVWPSTDTYYTIPDTERFVDDAALAAVAAEVHQPAWWDALQRHLSLEMERDYLAADTTTLLKSLTQMLGTPLLPLIQPRIEQMIAQRDRHQHRAAAEMIGGLVRGSKHWPLAAQESLQAWLLRVLPRAMLECTLDSQPAWQMCMEYIFHQRDPRRLHALLTHLWEQAYAVLEGHHGSGQQAHAQQLLASAVHALQSKATAWGTVALADTYVRLFAHDYQEVRKAVCEGLVELELAHARPALGSVAALCEAAKQERGSLLAHDPALEARCAWLRTQLRAWREVRTPSAQGTSAYDRAASTSALWVCLSLDDHRIGPMATHVLALVPDLLAAFQLRDNEELAETAHEVLVQLVSYPLSAAQVPSLLEALLDVLRHSPSWHARLDTLPLLQIVYFQHLFLLTSSARQQVLDVLMALLRDKHREVRDMAATTLAGVVRCSQRAQIVPLSRTFSALAATPLPRRGTPGFDEALEQVHAGVLGAAALVAAFPYDVPDWMPTLVLDTLAPHSESPAPVSHTVRQCAAEFRRTHQDTWTEDQHKFGERVQEVHDFTLGRSDYFV</sequence>
<dbReference type="InterPro" id="IPR055455">
    <property type="entry name" value="HEAT_PSME4"/>
</dbReference>
<gene>
    <name evidence="12" type="primary">BLM3</name>
    <name evidence="12" type="ORF">MEQU1_003586</name>
</gene>
<evidence type="ECO:0000313" key="12">
    <source>
        <dbReference type="EMBL" id="WFD24880.1"/>
    </source>
</evidence>
<evidence type="ECO:0000259" key="11">
    <source>
        <dbReference type="Pfam" id="PF23096"/>
    </source>
</evidence>
<evidence type="ECO:0000256" key="4">
    <source>
        <dbReference type="ARBA" id="ARBA00022490"/>
    </source>
</evidence>
<dbReference type="InterPro" id="IPR016024">
    <property type="entry name" value="ARM-type_fold"/>
</dbReference>
<feature type="domain" description="Proteasome activator complex subunit 4 C-terminal" evidence="9">
    <location>
        <begin position="1774"/>
        <end position="1859"/>
    </location>
</feature>
<organism evidence="12 13">
    <name type="scientific">Malassezia equina</name>
    <dbReference type="NCBI Taxonomy" id="1381935"/>
    <lineage>
        <taxon>Eukaryota</taxon>
        <taxon>Fungi</taxon>
        <taxon>Dikarya</taxon>
        <taxon>Basidiomycota</taxon>
        <taxon>Ustilaginomycotina</taxon>
        <taxon>Malasseziomycetes</taxon>
        <taxon>Malasseziales</taxon>
        <taxon>Malasseziaceae</taxon>
        <taxon>Malassezia</taxon>
    </lineage>
</organism>
<evidence type="ECO:0000256" key="2">
    <source>
        <dbReference type="ARBA" id="ARBA00004496"/>
    </source>
</evidence>
<dbReference type="Pfam" id="PF11919">
    <property type="entry name" value="PSME4_C"/>
    <property type="match status" value="1"/>
</dbReference>
<evidence type="ECO:0000256" key="8">
    <source>
        <dbReference type="ARBA" id="ARBA00023242"/>
    </source>
</evidence>
<reference evidence="12" key="1">
    <citation type="submission" date="2023-03" db="EMBL/GenBank/DDBJ databases">
        <title>Mating type loci evolution in Malassezia.</title>
        <authorList>
            <person name="Coelho M.A."/>
        </authorList>
    </citation>
    <scope>NUCLEOTIDE SEQUENCE</scope>
    <source>
        <strain evidence="12">CBS 12830</strain>
    </source>
</reference>
<feature type="domain" description="Proteasome activator complex subunit 4-like HEAT repeat-like" evidence="11">
    <location>
        <begin position="1306"/>
        <end position="1471"/>
    </location>
</feature>
<dbReference type="GO" id="GO:0016504">
    <property type="term" value="F:peptidase activator activity"/>
    <property type="evidence" value="ECO:0007669"/>
    <property type="project" value="InterPro"/>
</dbReference>
<dbReference type="GO" id="GO:0070628">
    <property type="term" value="F:proteasome binding"/>
    <property type="evidence" value="ECO:0007669"/>
    <property type="project" value="InterPro"/>
</dbReference>
<dbReference type="InterPro" id="IPR021843">
    <property type="entry name" value="PSME4_C"/>
</dbReference>
<dbReference type="Pfam" id="PF16507">
    <property type="entry name" value="HEAT_PSME4_mid"/>
    <property type="match status" value="1"/>
</dbReference>
<dbReference type="EMBL" id="CP119907">
    <property type="protein sequence ID" value="WFD24880.1"/>
    <property type="molecule type" value="Genomic_DNA"/>
</dbReference>
<evidence type="ECO:0000256" key="1">
    <source>
        <dbReference type="ARBA" id="ARBA00004324"/>
    </source>
</evidence>
<evidence type="ECO:0000259" key="9">
    <source>
        <dbReference type="Pfam" id="PF11919"/>
    </source>
</evidence>
<dbReference type="InterPro" id="IPR011989">
    <property type="entry name" value="ARM-like"/>
</dbReference>
<dbReference type="Proteomes" id="UP001214415">
    <property type="component" value="Chromosome 8"/>
</dbReference>
<evidence type="ECO:0000256" key="3">
    <source>
        <dbReference type="ARBA" id="ARBA00005739"/>
    </source>
</evidence>
<keyword evidence="7" id="KW-0234">DNA repair</keyword>
<dbReference type="PANTHER" id="PTHR32170:SF3">
    <property type="entry name" value="PROTEASOME ACTIVATOR COMPLEX SUBUNIT 4"/>
    <property type="match status" value="1"/>
</dbReference>
<dbReference type="GO" id="GO:0016607">
    <property type="term" value="C:nuclear speck"/>
    <property type="evidence" value="ECO:0007669"/>
    <property type="project" value="UniProtKB-SubCell"/>
</dbReference>
<keyword evidence="8" id="KW-0539">Nucleus</keyword>
<keyword evidence="4" id="KW-0963">Cytoplasm</keyword>
<dbReference type="GO" id="GO:0010499">
    <property type="term" value="P:proteasomal ubiquitin-independent protein catabolic process"/>
    <property type="evidence" value="ECO:0007669"/>
    <property type="project" value="TreeGrafter"/>
</dbReference>
<dbReference type="InterPro" id="IPR035309">
    <property type="entry name" value="PSME4"/>
</dbReference>
<evidence type="ECO:0000256" key="5">
    <source>
        <dbReference type="ARBA" id="ARBA00022737"/>
    </source>
</evidence>
<dbReference type="SUPFAM" id="SSF48371">
    <property type="entry name" value="ARM repeat"/>
    <property type="match status" value="1"/>
</dbReference>
<accession>A0AAF0J5D3</accession>
<dbReference type="Pfam" id="PF23096">
    <property type="entry name" value="HEAT_PSME4"/>
    <property type="match status" value="1"/>
</dbReference>
<proteinExistence type="inferred from homology"/>
<name>A0AAF0J5D3_9BASI</name>
<evidence type="ECO:0000256" key="7">
    <source>
        <dbReference type="ARBA" id="ARBA00023204"/>
    </source>
</evidence>
<keyword evidence="12" id="KW-0647">Proteasome</keyword>
<keyword evidence="13" id="KW-1185">Reference proteome</keyword>
<dbReference type="GO" id="GO:0000502">
    <property type="term" value="C:proteasome complex"/>
    <property type="evidence" value="ECO:0007669"/>
    <property type="project" value="UniProtKB-KW"/>
</dbReference>
<feature type="domain" description="Proteasome activator Blm10 middle HEAT repeats region" evidence="10">
    <location>
        <begin position="358"/>
        <end position="871"/>
    </location>
</feature>
<comment type="similarity">
    <text evidence="3">Belongs to the BLM10 family.</text>
</comment>